<feature type="region of interest" description="Disordered" evidence="1">
    <location>
        <begin position="111"/>
        <end position="132"/>
    </location>
</feature>
<feature type="region of interest" description="Disordered" evidence="1">
    <location>
        <begin position="1"/>
        <end position="42"/>
    </location>
</feature>
<evidence type="ECO:0000313" key="2">
    <source>
        <dbReference type="EMBL" id="KAA6383954.1"/>
    </source>
</evidence>
<gene>
    <name evidence="2" type="ORF">EZS28_020520</name>
</gene>
<accession>A0A5J4VN91</accession>
<evidence type="ECO:0000313" key="3">
    <source>
        <dbReference type="Proteomes" id="UP000324800"/>
    </source>
</evidence>
<organism evidence="2 3">
    <name type="scientific">Streblomastix strix</name>
    <dbReference type="NCBI Taxonomy" id="222440"/>
    <lineage>
        <taxon>Eukaryota</taxon>
        <taxon>Metamonada</taxon>
        <taxon>Preaxostyla</taxon>
        <taxon>Oxymonadida</taxon>
        <taxon>Streblomastigidae</taxon>
        <taxon>Streblomastix</taxon>
    </lineage>
</organism>
<comment type="caution">
    <text evidence="2">The sequence shown here is derived from an EMBL/GenBank/DDBJ whole genome shotgun (WGS) entry which is preliminary data.</text>
</comment>
<protein>
    <submittedName>
        <fullName evidence="2">Uncharacterized protein</fullName>
    </submittedName>
</protein>
<feature type="compositionally biased region" description="Basic and acidic residues" evidence="1">
    <location>
        <begin position="1"/>
        <end position="14"/>
    </location>
</feature>
<evidence type="ECO:0000256" key="1">
    <source>
        <dbReference type="SAM" id="MobiDB-lite"/>
    </source>
</evidence>
<feature type="compositionally biased region" description="Basic and acidic residues" evidence="1">
    <location>
        <begin position="31"/>
        <end position="42"/>
    </location>
</feature>
<dbReference type="AlphaFoldDB" id="A0A5J4VN91"/>
<dbReference type="EMBL" id="SNRW01005990">
    <property type="protein sequence ID" value="KAA6383954.1"/>
    <property type="molecule type" value="Genomic_DNA"/>
</dbReference>
<reference evidence="2 3" key="1">
    <citation type="submission" date="2019-03" db="EMBL/GenBank/DDBJ databases">
        <title>Single cell metagenomics reveals metabolic interactions within the superorganism composed of flagellate Streblomastix strix and complex community of Bacteroidetes bacteria on its surface.</title>
        <authorList>
            <person name="Treitli S.C."/>
            <person name="Kolisko M."/>
            <person name="Husnik F."/>
            <person name="Keeling P."/>
            <person name="Hampl V."/>
        </authorList>
    </citation>
    <scope>NUCLEOTIDE SEQUENCE [LARGE SCALE GENOMIC DNA]</scope>
    <source>
        <strain evidence="2">ST1C</strain>
    </source>
</reference>
<sequence>ERKVVIEKKEEKSPLKGKKDKQNKGKKSKVRKDDKEDKDDKGINQEENIYAIANVQHGIEKHDNDLAPWIKFMTNSWSELVLNSLITLEKILELLSDPYNPKQFKIQDNFQQNDKESKSQHSDSMSNTENKKKNEKIIDGHIYAEDESESDVIVSETILEPIVATVNTSRAFKIEGSLEVDQFVIELIDLSAEKIFAILQNHNSDTIAKIAAEIRRTYFQ</sequence>
<name>A0A5J4VN91_9EUKA</name>
<feature type="non-terminal residue" evidence="2">
    <location>
        <position position="1"/>
    </location>
</feature>
<feature type="compositionally biased region" description="Basic residues" evidence="1">
    <location>
        <begin position="15"/>
        <end position="30"/>
    </location>
</feature>
<dbReference type="Proteomes" id="UP000324800">
    <property type="component" value="Unassembled WGS sequence"/>
</dbReference>
<proteinExistence type="predicted"/>